<keyword evidence="7" id="KW-0645">Protease</keyword>
<dbReference type="GO" id="GO:0008955">
    <property type="term" value="F:peptidoglycan glycosyltransferase activity"/>
    <property type="evidence" value="ECO:0007669"/>
    <property type="project" value="UniProtKB-EC"/>
</dbReference>
<gene>
    <name evidence="22" type="ORF">GLV81_06945</name>
</gene>
<keyword evidence="19" id="KW-0812">Transmembrane</keyword>
<evidence type="ECO:0000256" key="5">
    <source>
        <dbReference type="ARBA" id="ARBA00022475"/>
    </source>
</evidence>
<name>A0A6I6GJN1_9BACT</name>
<keyword evidence="10" id="KW-0378">Hydrolase</keyword>
<keyword evidence="6" id="KW-0121">Carboxypeptidase</keyword>
<dbReference type="SUPFAM" id="SSF56601">
    <property type="entry name" value="beta-lactamase/transpeptidase-like"/>
    <property type="match status" value="1"/>
</dbReference>
<dbReference type="Pfam" id="PF00912">
    <property type="entry name" value="Transgly"/>
    <property type="match status" value="1"/>
</dbReference>
<sequence>MTRAVSILWKATLGFLAVVVLLFVATNFGLLGKMPSIEDLQNPSASLASEVYADDGTPMGKFYLEDRSPVGYKDISPYVIKALVATEDERFYEHSGIDGKSLLRAVKGVVTFDPAGGASTISQQLALNLFGGQRASNKLSRGVQKIKEWIIAVKLERNFTKDEIITYYLNTVAFGDNVYGIRNAARTFFQKEPDRLELNEAAVLVGMLKANTTYNPRRNPKKALDRRNTVLDQMVRNNFLSDADANKLKREPINLRYKKLDANSGIAPYFRENVVKEEVRKLLKDLVKSNGEKYDIYRDGLKIYTTINPRMQLYAEEAVAQNVAAKQRIFKQFSNIKSGSVFKGREKELEKFMKQSDRWRAQKEDEMSDEENKETFFKPVPMKIFAWNAKRETDTTMTPMDSIKYLKTLLQSGFMSMEPQTGFVKAWVGGIDYKTFKIDHANITMKRQVGSTIKPMLYCQAIEEAGFTPETPLQNVQQNFPGYGLVPANGKGARGGSPPMAVAIAQSLNGAAAYLMKQIGPQRFVDFLNRCQVQTKLDAYPSLALGSCDLSLYEMMWMYTMFPGRGFNTKPQFISRIEDRNGNVIVNVAPQIKEVISEVAAYNMCKMMGGAVKFGTATRMNAYGIRAEMGAKTGTTNDNTDAWFMVYTPELLTGTWVGCDENWIHFPSSSAEGYGGAAALPACGMFLQKVYNDGKLGYDNEAKFVKPAIDKNDINYDYFQNIIGPQSPDAEGEDMGNGNIDDYFGGGVDTNGLGQIGGESELPVEDQPKPNNKPKPDTGRKQQDPADKSPKAVLSAPVRKN</sequence>
<keyword evidence="12" id="KW-0573">Peptidoglycan synthesis</keyword>
<dbReference type="InterPro" id="IPR050396">
    <property type="entry name" value="Glycosyltr_51/Transpeptidase"/>
</dbReference>
<comment type="pathway">
    <text evidence="2">Cell wall biogenesis; peptidoglycan biosynthesis.</text>
</comment>
<reference evidence="22 23" key="1">
    <citation type="submission" date="2019-11" db="EMBL/GenBank/DDBJ databases">
        <authorList>
            <person name="Im W.T."/>
        </authorList>
    </citation>
    <scope>NUCLEOTIDE SEQUENCE [LARGE SCALE GENOMIC DNA]</scope>
    <source>
        <strain evidence="22 23">SB-02</strain>
    </source>
</reference>
<dbReference type="KEGG" id="fls:GLV81_06945"/>
<evidence type="ECO:0000313" key="22">
    <source>
        <dbReference type="EMBL" id="QGW27868.1"/>
    </source>
</evidence>
<dbReference type="InterPro" id="IPR012338">
    <property type="entry name" value="Beta-lactam/transpept-like"/>
</dbReference>
<proteinExistence type="inferred from homology"/>
<dbReference type="Pfam" id="PF00905">
    <property type="entry name" value="Transpeptidase"/>
    <property type="match status" value="1"/>
</dbReference>
<dbReference type="GO" id="GO:0005886">
    <property type="term" value="C:plasma membrane"/>
    <property type="evidence" value="ECO:0007669"/>
    <property type="project" value="UniProtKB-SubCell"/>
</dbReference>
<keyword evidence="9" id="KW-0808">Transferase</keyword>
<keyword evidence="13 19" id="KW-0472">Membrane</keyword>
<evidence type="ECO:0000256" key="6">
    <source>
        <dbReference type="ARBA" id="ARBA00022645"/>
    </source>
</evidence>
<dbReference type="GO" id="GO:0009252">
    <property type="term" value="P:peptidoglycan biosynthetic process"/>
    <property type="evidence" value="ECO:0007669"/>
    <property type="project" value="UniProtKB-KW"/>
</dbReference>
<evidence type="ECO:0000256" key="4">
    <source>
        <dbReference type="ARBA" id="ARBA00007739"/>
    </source>
</evidence>
<dbReference type="RefSeq" id="WP_157478043.1">
    <property type="nucleotide sequence ID" value="NZ_CP046566.1"/>
</dbReference>
<evidence type="ECO:0000259" key="21">
    <source>
        <dbReference type="Pfam" id="PF00912"/>
    </source>
</evidence>
<keyword evidence="14" id="KW-0511">Multifunctional enzyme</keyword>
<comment type="subcellular location">
    <subcellularLocation>
        <location evidence="1">Cell membrane</location>
    </subcellularLocation>
</comment>
<comment type="similarity">
    <text evidence="4">In the N-terminal section; belongs to the glycosyltransferase 51 family.</text>
</comment>
<evidence type="ECO:0000256" key="13">
    <source>
        <dbReference type="ARBA" id="ARBA00023136"/>
    </source>
</evidence>
<evidence type="ECO:0000313" key="23">
    <source>
        <dbReference type="Proteomes" id="UP000426027"/>
    </source>
</evidence>
<dbReference type="PANTHER" id="PTHR32282:SF11">
    <property type="entry name" value="PENICILLIN-BINDING PROTEIN 1B"/>
    <property type="match status" value="1"/>
</dbReference>
<feature type="transmembrane region" description="Helical" evidence="19">
    <location>
        <begin position="7"/>
        <end position="31"/>
    </location>
</feature>
<dbReference type="Proteomes" id="UP000426027">
    <property type="component" value="Chromosome"/>
</dbReference>
<organism evidence="22 23">
    <name type="scientific">Phnomibacter ginsenosidimutans</name>
    <dbReference type="NCBI Taxonomy" id="2676868"/>
    <lineage>
        <taxon>Bacteria</taxon>
        <taxon>Pseudomonadati</taxon>
        <taxon>Bacteroidota</taxon>
        <taxon>Chitinophagia</taxon>
        <taxon>Chitinophagales</taxon>
        <taxon>Chitinophagaceae</taxon>
        <taxon>Phnomibacter</taxon>
    </lineage>
</organism>
<dbReference type="AlphaFoldDB" id="A0A6I6GJN1"/>
<dbReference type="InterPro" id="IPR023346">
    <property type="entry name" value="Lysozyme-like_dom_sf"/>
</dbReference>
<evidence type="ECO:0000256" key="7">
    <source>
        <dbReference type="ARBA" id="ARBA00022670"/>
    </source>
</evidence>
<evidence type="ECO:0000256" key="14">
    <source>
        <dbReference type="ARBA" id="ARBA00023268"/>
    </source>
</evidence>
<feature type="domain" description="Glycosyl transferase family 51" evidence="21">
    <location>
        <begin position="56"/>
        <end position="234"/>
    </location>
</feature>
<dbReference type="InterPro" id="IPR001460">
    <property type="entry name" value="PCN-bd_Tpept"/>
</dbReference>
<keyword evidence="15" id="KW-0961">Cell wall biogenesis/degradation</keyword>
<dbReference type="GO" id="GO:0006508">
    <property type="term" value="P:proteolysis"/>
    <property type="evidence" value="ECO:0007669"/>
    <property type="project" value="UniProtKB-KW"/>
</dbReference>
<evidence type="ECO:0000256" key="11">
    <source>
        <dbReference type="ARBA" id="ARBA00022960"/>
    </source>
</evidence>
<evidence type="ECO:0000256" key="12">
    <source>
        <dbReference type="ARBA" id="ARBA00022984"/>
    </source>
</evidence>
<evidence type="ECO:0000256" key="15">
    <source>
        <dbReference type="ARBA" id="ARBA00023316"/>
    </source>
</evidence>
<accession>A0A6I6GJN1</accession>
<dbReference type="GO" id="GO:0071555">
    <property type="term" value="P:cell wall organization"/>
    <property type="evidence" value="ECO:0007669"/>
    <property type="project" value="UniProtKB-KW"/>
</dbReference>
<dbReference type="GO" id="GO:0008658">
    <property type="term" value="F:penicillin binding"/>
    <property type="evidence" value="ECO:0007669"/>
    <property type="project" value="InterPro"/>
</dbReference>
<dbReference type="Gene3D" id="3.40.710.10">
    <property type="entry name" value="DD-peptidase/beta-lactamase superfamily"/>
    <property type="match status" value="2"/>
</dbReference>
<comment type="similarity">
    <text evidence="3">In the C-terminal section; belongs to the transpeptidase family.</text>
</comment>
<evidence type="ECO:0000256" key="8">
    <source>
        <dbReference type="ARBA" id="ARBA00022676"/>
    </source>
</evidence>
<evidence type="ECO:0000259" key="20">
    <source>
        <dbReference type="Pfam" id="PF00905"/>
    </source>
</evidence>
<evidence type="ECO:0000256" key="18">
    <source>
        <dbReference type="SAM" id="MobiDB-lite"/>
    </source>
</evidence>
<dbReference type="InterPro" id="IPR036950">
    <property type="entry name" value="PBP_transglycosylase"/>
</dbReference>
<comment type="catalytic activity">
    <reaction evidence="16">
        <text>Preferential cleavage: (Ac)2-L-Lys-D-Ala-|-D-Ala. Also transpeptidation of peptidyl-alanyl moieties that are N-acyl substituents of D-alanine.</text>
        <dbReference type="EC" id="3.4.16.4"/>
    </reaction>
</comment>
<dbReference type="EMBL" id="CP046566">
    <property type="protein sequence ID" value="QGW27868.1"/>
    <property type="molecule type" value="Genomic_DNA"/>
</dbReference>
<dbReference type="SUPFAM" id="SSF53955">
    <property type="entry name" value="Lysozyme-like"/>
    <property type="match status" value="1"/>
</dbReference>
<keyword evidence="23" id="KW-1185">Reference proteome</keyword>
<evidence type="ECO:0000256" key="9">
    <source>
        <dbReference type="ARBA" id="ARBA00022679"/>
    </source>
</evidence>
<feature type="region of interest" description="Disordered" evidence="18">
    <location>
        <begin position="725"/>
        <end position="801"/>
    </location>
</feature>
<dbReference type="GO" id="GO:0030288">
    <property type="term" value="C:outer membrane-bounded periplasmic space"/>
    <property type="evidence" value="ECO:0007669"/>
    <property type="project" value="TreeGrafter"/>
</dbReference>
<comment type="catalytic activity">
    <reaction evidence="17">
        <text>[GlcNAc-(1-&gt;4)-Mur2Ac(oyl-L-Ala-gamma-D-Glu-L-Lys-D-Ala-D-Ala)](n)-di-trans,octa-cis-undecaprenyl diphosphate + beta-D-GlcNAc-(1-&gt;4)-Mur2Ac(oyl-L-Ala-gamma-D-Glu-L-Lys-D-Ala-D-Ala)-di-trans,octa-cis-undecaprenyl diphosphate = [GlcNAc-(1-&gt;4)-Mur2Ac(oyl-L-Ala-gamma-D-Glu-L-Lys-D-Ala-D-Ala)](n+1)-di-trans,octa-cis-undecaprenyl diphosphate + di-trans,octa-cis-undecaprenyl diphosphate + H(+)</text>
        <dbReference type="Rhea" id="RHEA:23708"/>
        <dbReference type="Rhea" id="RHEA-COMP:9602"/>
        <dbReference type="Rhea" id="RHEA-COMP:9603"/>
        <dbReference type="ChEBI" id="CHEBI:15378"/>
        <dbReference type="ChEBI" id="CHEBI:58405"/>
        <dbReference type="ChEBI" id="CHEBI:60033"/>
        <dbReference type="ChEBI" id="CHEBI:78435"/>
        <dbReference type="EC" id="2.4.99.28"/>
    </reaction>
</comment>
<evidence type="ECO:0000256" key="19">
    <source>
        <dbReference type="SAM" id="Phobius"/>
    </source>
</evidence>
<feature type="compositionally biased region" description="Basic and acidic residues" evidence="18">
    <location>
        <begin position="774"/>
        <end position="790"/>
    </location>
</feature>
<dbReference type="GO" id="GO:0008360">
    <property type="term" value="P:regulation of cell shape"/>
    <property type="evidence" value="ECO:0007669"/>
    <property type="project" value="UniProtKB-KW"/>
</dbReference>
<dbReference type="Gene3D" id="1.10.3810.10">
    <property type="entry name" value="Biosynthetic peptidoglycan transglycosylase-like"/>
    <property type="match status" value="1"/>
</dbReference>
<evidence type="ECO:0000256" key="1">
    <source>
        <dbReference type="ARBA" id="ARBA00004236"/>
    </source>
</evidence>
<evidence type="ECO:0000256" key="3">
    <source>
        <dbReference type="ARBA" id="ARBA00007090"/>
    </source>
</evidence>
<evidence type="ECO:0000256" key="17">
    <source>
        <dbReference type="ARBA" id="ARBA00049902"/>
    </source>
</evidence>
<feature type="domain" description="Penicillin-binding protein transpeptidase" evidence="20">
    <location>
        <begin position="415"/>
        <end position="649"/>
    </location>
</feature>
<dbReference type="InterPro" id="IPR001264">
    <property type="entry name" value="Glyco_trans_51"/>
</dbReference>
<evidence type="ECO:0000256" key="2">
    <source>
        <dbReference type="ARBA" id="ARBA00004752"/>
    </source>
</evidence>
<dbReference type="PANTHER" id="PTHR32282">
    <property type="entry name" value="BINDING PROTEIN TRANSPEPTIDASE, PUTATIVE-RELATED"/>
    <property type="match status" value="1"/>
</dbReference>
<feature type="compositionally biased region" description="Gly residues" evidence="18">
    <location>
        <begin position="744"/>
        <end position="757"/>
    </location>
</feature>
<evidence type="ECO:0000256" key="10">
    <source>
        <dbReference type="ARBA" id="ARBA00022801"/>
    </source>
</evidence>
<keyword evidence="5" id="KW-1003">Cell membrane</keyword>
<evidence type="ECO:0000256" key="16">
    <source>
        <dbReference type="ARBA" id="ARBA00034000"/>
    </source>
</evidence>
<keyword evidence="11" id="KW-0133">Cell shape</keyword>
<keyword evidence="8" id="KW-0328">Glycosyltransferase</keyword>
<keyword evidence="19" id="KW-1133">Transmembrane helix</keyword>
<protein>
    <submittedName>
        <fullName evidence="22">Penicillin-binding protein</fullName>
    </submittedName>
</protein>
<dbReference type="GO" id="GO:0009002">
    <property type="term" value="F:serine-type D-Ala-D-Ala carboxypeptidase activity"/>
    <property type="evidence" value="ECO:0007669"/>
    <property type="project" value="UniProtKB-EC"/>
</dbReference>